<dbReference type="EMBL" id="CPYD01000012">
    <property type="protein sequence ID" value="CNE99212.1"/>
    <property type="molecule type" value="Genomic_DNA"/>
</dbReference>
<dbReference type="InterPro" id="IPR036388">
    <property type="entry name" value="WH-like_DNA-bd_sf"/>
</dbReference>
<organism evidence="1 2">
    <name type="scientific">Yersinia nurmii</name>
    <dbReference type="NCBI Taxonomy" id="685706"/>
    <lineage>
        <taxon>Bacteria</taxon>
        <taxon>Pseudomonadati</taxon>
        <taxon>Pseudomonadota</taxon>
        <taxon>Gammaproteobacteria</taxon>
        <taxon>Enterobacterales</taxon>
        <taxon>Yersiniaceae</taxon>
        <taxon>Yersinia</taxon>
    </lineage>
</organism>
<evidence type="ECO:0000313" key="2">
    <source>
        <dbReference type="Proteomes" id="UP000040578"/>
    </source>
</evidence>
<gene>
    <name evidence="1" type="ORF">ERS137967_03062</name>
</gene>
<comment type="caution">
    <text evidence="1">The sequence shown here is derived from an EMBL/GenBank/DDBJ whole genome shotgun (WGS) entry which is preliminary data.</text>
</comment>
<dbReference type="Proteomes" id="UP000040578">
    <property type="component" value="Unassembled WGS sequence"/>
</dbReference>
<accession>A0ABM9SL60</accession>
<dbReference type="Gene3D" id="1.10.10.10">
    <property type="entry name" value="Winged helix-like DNA-binding domain superfamily/Winged helix DNA-binding domain"/>
    <property type="match status" value="1"/>
</dbReference>
<proteinExistence type="predicted"/>
<name>A0ABM9SL60_9GAMM</name>
<sequence length="88" mass="10893">MPVRGKTLFLFIMTNTPEDIERPILQLFQKYPQNKYSVQDVMRSLQEISRYKIEYRLKKLANRRLITCHKRKEGIVLRYYWQLNERKE</sequence>
<reference evidence="1 2" key="1">
    <citation type="submission" date="2015-03" db="EMBL/GenBank/DDBJ databases">
        <authorList>
            <consortium name="Pathogen Informatics"/>
            <person name="Murphy D."/>
        </authorList>
    </citation>
    <scope>NUCLEOTIDE SEQUENCE [LARGE SCALE GENOMIC DNA]</scope>
    <source>
        <strain evidence="2">type strain: CIP110231</strain>
    </source>
</reference>
<keyword evidence="2" id="KW-1185">Reference proteome</keyword>
<protein>
    <submittedName>
        <fullName evidence="1">Uncharacterized protein</fullName>
    </submittedName>
</protein>
<evidence type="ECO:0000313" key="1">
    <source>
        <dbReference type="EMBL" id="CNE99212.1"/>
    </source>
</evidence>